<sequence length="88" mass="9886">MAACDVNGRRCMEGAVYHEGMYTNHQAGRSRPSMAKPFRTNLTGDRGAEWKHAPEHVLHPPLRMLLIAISAVRETEEKVTGKEEKDRG</sequence>
<feature type="region of interest" description="Disordered" evidence="1">
    <location>
        <begin position="25"/>
        <end position="46"/>
    </location>
</feature>
<keyword evidence="3" id="KW-1185">Reference proteome</keyword>
<accession>A0A4Z2G136</accession>
<comment type="caution">
    <text evidence="2">The sequence shown here is derived from an EMBL/GenBank/DDBJ whole genome shotgun (WGS) entry which is preliminary data.</text>
</comment>
<evidence type="ECO:0000256" key="1">
    <source>
        <dbReference type="SAM" id="MobiDB-lite"/>
    </source>
</evidence>
<evidence type="ECO:0000313" key="2">
    <source>
        <dbReference type="EMBL" id="TNN46825.1"/>
    </source>
</evidence>
<evidence type="ECO:0000313" key="3">
    <source>
        <dbReference type="Proteomes" id="UP000314294"/>
    </source>
</evidence>
<reference evidence="2 3" key="1">
    <citation type="submission" date="2019-03" db="EMBL/GenBank/DDBJ databases">
        <title>First draft genome of Liparis tanakae, snailfish: a comprehensive survey of snailfish specific genes.</title>
        <authorList>
            <person name="Kim W."/>
            <person name="Song I."/>
            <person name="Jeong J.-H."/>
            <person name="Kim D."/>
            <person name="Kim S."/>
            <person name="Ryu S."/>
            <person name="Song J.Y."/>
            <person name="Lee S.K."/>
        </authorList>
    </citation>
    <scope>NUCLEOTIDE SEQUENCE [LARGE SCALE GENOMIC DNA]</scope>
    <source>
        <tissue evidence="2">Muscle</tissue>
    </source>
</reference>
<gene>
    <name evidence="2" type="ORF">EYF80_042975</name>
</gene>
<protein>
    <submittedName>
        <fullName evidence="2">Uncharacterized protein</fullName>
    </submittedName>
</protein>
<dbReference type="Proteomes" id="UP000314294">
    <property type="component" value="Unassembled WGS sequence"/>
</dbReference>
<dbReference type="AlphaFoldDB" id="A0A4Z2G136"/>
<proteinExistence type="predicted"/>
<dbReference type="EMBL" id="SRLO01000772">
    <property type="protein sequence ID" value="TNN46825.1"/>
    <property type="molecule type" value="Genomic_DNA"/>
</dbReference>
<organism evidence="2 3">
    <name type="scientific">Liparis tanakae</name>
    <name type="common">Tanaka's snailfish</name>
    <dbReference type="NCBI Taxonomy" id="230148"/>
    <lineage>
        <taxon>Eukaryota</taxon>
        <taxon>Metazoa</taxon>
        <taxon>Chordata</taxon>
        <taxon>Craniata</taxon>
        <taxon>Vertebrata</taxon>
        <taxon>Euteleostomi</taxon>
        <taxon>Actinopterygii</taxon>
        <taxon>Neopterygii</taxon>
        <taxon>Teleostei</taxon>
        <taxon>Neoteleostei</taxon>
        <taxon>Acanthomorphata</taxon>
        <taxon>Eupercaria</taxon>
        <taxon>Perciformes</taxon>
        <taxon>Cottioidei</taxon>
        <taxon>Cottales</taxon>
        <taxon>Liparidae</taxon>
        <taxon>Liparis</taxon>
    </lineage>
</organism>
<name>A0A4Z2G136_9TELE</name>